<dbReference type="PANTHER" id="PTHR47396:SF1">
    <property type="entry name" value="ATP-DEPENDENT HELICASE IRC3-RELATED"/>
    <property type="match status" value="1"/>
</dbReference>
<dbReference type="Gene3D" id="3.40.50.300">
    <property type="entry name" value="P-loop containing nucleotide triphosphate hydrolases"/>
    <property type="match status" value="2"/>
</dbReference>
<gene>
    <name evidence="3" type="ORF">SAMN03080599_02161</name>
</gene>
<dbReference type="PROSITE" id="PS51192">
    <property type="entry name" value="HELICASE_ATP_BIND_1"/>
    <property type="match status" value="1"/>
</dbReference>
<dbReference type="AlphaFoldDB" id="A0A1G5S1P2"/>
<feature type="domain" description="Helicase ATP-binding" evidence="1">
    <location>
        <begin position="250"/>
        <end position="389"/>
    </location>
</feature>
<evidence type="ECO:0000259" key="2">
    <source>
        <dbReference type="PROSITE" id="PS51194"/>
    </source>
</evidence>
<proteinExistence type="predicted"/>
<reference evidence="3 4" key="1">
    <citation type="submission" date="2016-10" db="EMBL/GenBank/DDBJ databases">
        <authorList>
            <person name="de Groot N.N."/>
        </authorList>
    </citation>
    <scope>NUCLEOTIDE SEQUENCE [LARGE SCALE GENOMIC DNA]</scope>
    <source>
        <strain evidence="3 4">DSM 2784</strain>
    </source>
</reference>
<evidence type="ECO:0000313" key="3">
    <source>
        <dbReference type="EMBL" id="SCZ80216.1"/>
    </source>
</evidence>
<dbReference type="Pfam" id="PF04851">
    <property type="entry name" value="ResIII"/>
    <property type="match status" value="1"/>
</dbReference>
<accession>A0A1G5S1P2</accession>
<dbReference type="GO" id="GO:0003677">
    <property type="term" value="F:DNA binding"/>
    <property type="evidence" value="ECO:0007669"/>
    <property type="project" value="InterPro"/>
</dbReference>
<dbReference type="CDD" id="cd18799">
    <property type="entry name" value="SF2_C_EcoAI-like"/>
    <property type="match status" value="1"/>
</dbReference>
<dbReference type="InterPro" id="IPR050742">
    <property type="entry name" value="Helicase_Restrict-Modif_Enz"/>
</dbReference>
<dbReference type="EMBL" id="FMWL01000011">
    <property type="protein sequence ID" value="SCZ80216.1"/>
    <property type="molecule type" value="Genomic_DNA"/>
</dbReference>
<dbReference type="GO" id="GO:0016787">
    <property type="term" value="F:hydrolase activity"/>
    <property type="evidence" value="ECO:0007669"/>
    <property type="project" value="InterPro"/>
</dbReference>
<dbReference type="InterPro" id="IPR001650">
    <property type="entry name" value="Helicase_C-like"/>
</dbReference>
<dbReference type="GO" id="GO:0005524">
    <property type="term" value="F:ATP binding"/>
    <property type="evidence" value="ECO:0007669"/>
    <property type="project" value="InterPro"/>
</dbReference>
<dbReference type="PANTHER" id="PTHR47396">
    <property type="entry name" value="TYPE I RESTRICTION ENZYME ECOKI R PROTEIN"/>
    <property type="match status" value="1"/>
</dbReference>
<protein>
    <submittedName>
        <fullName evidence="3">Type III restriction enzyme, res subunit</fullName>
    </submittedName>
</protein>
<dbReference type="InterPro" id="IPR027417">
    <property type="entry name" value="P-loop_NTPase"/>
</dbReference>
<evidence type="ECO:0000259" key="1">
    <source>
        <dbReference type="PROSITE" id="PS51192"/>
    </source>
</evidence>
<dbReference type="InterPro" id="IPR006935">
    <property type="entry name" value="Helicase/UvrB_N"/>
</dbReference>
<keyword evidence="4" id="KW-1185">Reference proteome</keyword>
<dbReference type="OrthoDB" id="9802848at2"/>
<dbReference type="STRING" id="1120920.SAMN03080599_02161"/>
<evidence type="ECO:0000313" key="4">
    <source>
        <dbReference type="Proteomes" id="UP000199208"/>
    </source>
</evidence>
<organism evidence="3 4">
    <name type="scientific">Acidaminobacter hydrogenoformans DSM 2784</name>
    <dbReference type="NCBI Taxonomy" id="1120920"/>
    <lineage>
        <taxon>Bacteria</taxon>
        <taxon>Bacillati</taxon>
        <taxon>Bacillota</taxon>
        <taxon>Clostridia</taxon>
        <taxon>Peptostreptococcales</taxon>
        <taxon>Acidaminobacteraceae</taxon>
        <taxon>Acidaminobacter</taxon>
    </lineage>
</organism>
<dbReference type="SMART" id="SM00490">
    <property type="entry name" value="HELICc"/>
    <property type="match status" value="1"/>
</dbReference>
<dbReference type="InterPro" id="IPR014001">
    <property type="entry name" value="Helicase_ATP-bd"/>
</dbReference>
<dbReference type="Pfam" id="PF00271">
    <property type="entry name" value="Helicase_C"/>
    <property type="match status" value="1"/>
</dbReference>
<feature type="domain" description="Helicase C-terminal" evidence="2">
    <location>
        <begin position="445"/>
        <end position="612"/>
    </location>
</feature>
<dbReference type="PROSITE" id="PS51194">
    <property type="entry name" value="HELICASE_CTER"/>
    <property type="match status" value="1"/>
</dbReference>
<name>A0A1G5S1P2_9FIRM</name>
<dbReference type="SUPFAM" id="SSF52540">
    <property type="entry name" value="P-loop containing nucleoside triphosphate hydrolases"/>
    <property type="match status" value="1"/>
</dbReference>
<sequence>MVQDYGQLQQGAYFDQLQHNEVVLSRAYNQSNDCIVIVDNNEIFSTPFPYKRYCQKQNEWMRQHKRVYRFIEGDIELERFLNDHFVEEEAEYQLGRTFNREGVIADPTPLEYRFEECFAEAYGEEALKFIKREYAFITEEGRTAYVDYALFKKDGTWIAIEENGVMYHHPNIIGKAKYRQILKKQNSVIAANGIVFRWDTESLANREKIVDELKEFIGDINDYLIQYAMVSQRGFVLHEHQTDYLNDLSVDRSEGKGSALVVLPTGTGKTTIALEDMKRLADSKGKLNALVLAPTLDLTRQWEREAKHYQNKVGKIEVVTYASAARQYYKDAPGKYHYVVVDEAHHGVAPVLKKAIQHYQPDFMLGLTATDKRLDARKLESVFGSYEEKLDLRQAIEKGLLCQIRAFRLESNIDLSEVRFNGKDYVSADLERRIRVSSRNELIVDVLHKYFYTKLPGKSGLIFCVSVAHAKEMARLLKARGFGAESVDGKDYHRQQKIEKYMKQEIQFLCTCSLLSEGWDAPHTSVIVMARPTLSKVLYTQQLGRGTRLAEGKEALYVIDVVDQYGSFGQVSNRPWSVHGLFGLEDYQVFGNLFMRTGDASEELVLLETTHESLVKLQPFELFTMQKVYEDYLSVEMLARELFVSTGTVNSWLIKGEIKADVTIPMGRSSIKLFRPAQVVEIRQLKGLSEHTEETLVDDFWAFIDERTYTYSYKMYFMLSLLENVDSTGDADIQGLMERYRVYYLERHEKGLMVDRENCPYGNMAYIMDDKVLIKSILSNPFEKFERKRFMYYAKDLKKISFHHRIWDALTQGDGLERLRSRMLEDLKNYYEPLGGL</sequence>
<dbReference type="SMART" id="SM00487">
    <property type="entry name" value="DEXDc"/>
    <property type="match status" value="1"/>
</dbReference>
<dbReference type="GO" id="GO:0005829">
    <property type="term" value="C:cytosol"/>
    <property type="evidence" value="ECO:0007669"/>
    <property type="project" value="TreeGrafter"/>
</dbReference>
<dbReference type="Proteomes" id="UP000199208">
    <property type="component" value="Unassembled WGS sequence"/>
</dbReference>